<sequence length="291" mass="32342">MQRLIFITIVLWFVSCTSADATRRDYSASGDPEDIFFERSQKSKSSGSNDPVARSIMDDLDSKSKPNVAVAPVELPTKKPTTQFDEVGLSSWYGQKFQGRPTASGEPFDRMKMTGAHRTLPIGTVVKIQNLENQKEAVVRINDRGPFVDERIVDVSEKTAEILEFKDKGITKVGIKVLKKGEEELADDLDDADLLDDTPAKPEKLIPVKPGVAKPIAAGKGFTVQVGVFQEKERAIKYQETIKSEYNQNVFVTPRDGKYVVQVGDFSDRAKAESLKSKLKYDGIDCFIATR</sequence>
<dbReference type="InterPro" id="IPR009009">
    <property type="entry name" value="RlpA-like_DPBB"/>
</dbReference>
<dbReference type="OrthoDB" id="9779128at2"/>
<feature type="domain" description="SPOR" evidence="7">
    <location>
        <begin position="216"/>
        <end position="291"/>
    </location>
</feature>
<keyword evidence="1" id="KW-0732">Signal</keyword>
<dbReference type="Pfam" id="PF03330">
    <property type="entry name" value="DPBB_1"/>
    <property type="match status" value="1"/>
</dbReference>
<comment type="subcellular location">
    <subcellularLocation>
        <location evidence="4">Cell membrane</location>
        <topology evidence="4">Lipid-anchor</topology>
    </subcellularLocation>
</comment>
<dbReference type="HAMAP" id="MF_02071">
    <property type="entry name" value="RlpA"/>
    <property type="match status" value="1"/>
</dbReference>
<dbReference type="Gene3D" id="3.30.70.1070">
    <property type="entry name" value="Sporulation related repeat"/>
    <property type="match status" value="1"/>
</dbReference>
<dbReference type="CDD" id="cd22268">
    <property type="entry name" value="DPBB_RlpA-like"/>
    <property type="match status" value="1"/>
</dbReference>
<dbReference type="GO" id="GO:0042834">
    <property type="term" value="F:peptidoglycan binding"/>
    <property type="evidence" value="ECO:0007669"/>
    <property type="project" value="InterPro"/>
</dbReference>
<evidence type="ECO:0000256" key="6">
    <source>
        <dbReference type="SAM" id="MobiDB-lite"/>
    </source>
</evidence>
<keyword evidence="4" id="KW-0564">Palmitate</keyword>
<dbReference type="NCBIfam" id="NF047735">
    <property type="entry name" value="MPL36"/>
    <property type="match status" value="1"/>
</dbReference>
<feature type="region of interest" description="Disordered" evidence="6">
    <location>
        <begin position="38"/>
        <end position="63"/>
    </location>
</feature>
<dbReference type="SUPFAM" id="SSF110997">
    <property type="entry name" value="Sporulation related repeat"/>
    <property type="match status" value="1"/>
</dbReference>
<evidence type="ECO:0000256" key="2">
    <source>
        <dbReference type="ARBA" id="ARBA00023239"/>
    </source>
</evidence>
<evidence type="ECO:0000256" key="4">
    <source>
        <dbReference type="HAMAP-Rule" id="MF_02071"/>
    </source>
</evidence>
<dbReference type="PANTHER" id="PTHR34183:SF1">
    <property type="entry name" value="ENDOLYTIC PEPTIDOGLYCAN TRANSGLYCOSYLASE RLPA"/>
    <property type="match status" value="1"/>
</dbReference>
<evidence type="ECO:0000259" key="7">
    <source>
        <dbReference type="PROSITE" id="PS51724"/>
    </source>
</evidence>
<dbReference type="AlphaFoldDB" id="A0A5E8HGJ2"/>
<dbReference type="InterPro" id="IPR012997">
    <property type="entry name" value="RplA"/>
</dbReference>
<name>A0A5E8HGJ2_9LEPT</name>
<comment type="similarity">
    <text evidence="4 5">Belongs to the RlpA family.</text>
</comment>
<dbReference type="Pfam" id="PF05036">
    <property type="entry name" value="SPOR"/>
    <property type="match status" value="1"/>
</dbReference>
<evidence type="ECO:0000313" key="9">
    <source>
        <dbReference type="Proteomes" id="UP000013996"/>
    </source>
</evidence>
<dbReference type="SUPFAM" id="SSF50685">
    <property type="entry name" value="Barwin-like endoglucanases"/>
    <property type="match status" value="1"/>
</dbReference>
<evidence type="ECO:0000256" key="5">
    <source>
        <dbReference type="RuleBase" id="RU003495"/>
    </source>
</evidence>
<keyword evidence="4 8" id="KW-0449">Lipoprotein</keyword>
<organism evidence="8 9">
    <name type="scientific">Leptospira yanagawae serovar Saopaulo str. Sao Paulo = ATCC 700523</name>
    <dbReference type="NCBI Taxonomy" id="1249483"/>
    <lineage>
        <taxon>Bacteria</taxon>
        <taxon>Pseudomonadati</taxon>
        <taxon>Spirochaetota</taxon>
        <taxon>Spirochaetia</taxon>
        <taxon>Leptospirales</taxon>
        <taxon>Leptospiraceae</taxon>
        <taxon>Leptospira</taxon>
    </lineage>
</organism>
<dbReference type="PROSITE" id="PS51257">
    <property type="entry name" value="PROKAR_LIPOPROTEIN"/>
    <property type="match status" value="1"/>
</dbReference>
<evidence type="ECO:0000256" key="3">
    <source>
        <dbReference type="ARBA" id="ARBA00023316"/>
    </source>
</evidence>
<proteinExistence type="inferred from homology"/>
<keyword evidence="3 4" id="KW-0961">Cell wall biogenesis/degradation</keyword>
<evidence type="ECO:0000256" key="1">
    <source>
        <dbReference type="ARBA" id="ARBA00022729"/>
    </source>
</evidence>
<comment type="caution">
    <text evidence="8">The sequence shown here is derived from an EMBL/GenBank/DDBJ whole genome shotgun (WGS) entry which is preliminary data.</text>
</comment>
<dbReference type="InterPro" id="IPR036680">
    <property type="entry name" value="SPOR-like_sf"/>
</dbReference>
<dbReference type="STRING" id="1249483.LEP1GSC202_0890"/>
<dbReference type="Gene3D" id="2.40.40.10">
    <property type="entry name" value="RlpA-like domain"/>
    <property type="match status" value="1"/>
</dbReference>
<dbReference type="InterPro" id="IPR007730">
    <property type="entry name" value="SPOR-like_dom"/>
</dbReference>
<dbReference type="Proteomes" id="UP000013996">
    <property type="component" value="Unassembled WGS sequence"/>
</dbReference>
<dbReference type="GO" id="GO:0000270">
    <property type="term" value="P:peptidoglycan metabolic process"/>
    <property type="evidence" value="ECO:0007669"/>
    <property type="project" value="UniProtKB-UniRule"/>
</dbReference>
<accession>A0A5E8HGJ2</accession>
<reference evidence="8 9" key="1">
    <citation type="submission" date="2013-04" db="EMBL/GenBank/DDBJ databases">
        <authorList>
            <person name="Harkins D.M."/>
            <person name="Durkin A.S."/>
            <person name="Brinkac L.M."/>
            <person name="Haft D.H."/>
            <person name="Selengut J.D."/>
            <person name="Sanka R."/>
            <person name="DePew J."/>
            <person name="Purushe J."/>
            <person name="Hartskeerl R.A."/>
            <person name="Ahmed A."/>
            <person name="van der Linden H."/>
            <person name="Goris M.G.A."/>
            <person name="Vinetz J.M."/>
            <person name="Sutton G.G."/>
            <person name="Nierman W.C."/>
            <person name="Fouts D.E."/>
        </authorList>
    </citation>
    <scope>NUCLEOTIDE SEQUENCE [LARGE SCALE GENOMIC DNA]</scope>
    <source>
        <strain evidence="8 9">Sao Paulo</strain>
    </source>
</reference>
<dbReference type="NCBIfam" id="TIGR00413">
    <property type="entry name" value="rlpA"/>
    <property type="match status" value="1"/>
</dbReference>
<comment type="function">
    <text evidence="4">Lytic transglycosylase with a strong preference for naked glycan strands that lack stem peptides.</text>
</comment>
<dbReference type="GO" id="GO:0005886">
    <property type="term" value="C:plasma membrane"/>
    <property type="evidence" value="ECO:0007669"/>
    <property type="project" value="UniProtKB-SubCell"/>
</dbReference>
<dbReference type="InterPro" id="IPR036908">
    <property type="entry name" value="RlpA-like_sf"/>
</dbReference>
<dbReference type="PANTHER" id="PTHR34183">
    <property type="entry name" value="ENDOLYTIC PEPTIDOGLYCAN TRANSGLYCOSYLASE RLPA"/>
    <property type="match status" value="1"/>
</dbReference>
<gene>
    <name evidence="4 8" type="primary">rlpA</name>
    <name evidence="8" type="ORF">LEP1GSC202_0890</name>
</gene>
<dbReference type="EMBL" id="AOGX02000015">
    <property type="protein sequence ID" value="EOQ90022.1"/>
    <property type="molecule type" value="Genomic_DNA"/>
</dbReference>
<protein>
    <recommendedName>
        <fullName evidence="4">Probable endolytic peptidoglycan transglycosylase RlpA</fullName>
        <ecNumber evidence="4">4.2.2.-</ecNumber>
    </recommendedName>
</protein>
<dbReference type="PROSITE" id="PS51724">
    <property type="entry name" value="SPOR"/>
    <property type="match status" value="1"/>
</dbReference>
<keyword evidence="4" id="KW-1003">Cell membrane</keyword>
<dbReference type="RefSeq" id="WP_015677585.1">
    <property type="nucleotide sequence ID" value="NZ_AOGX02000015.1"/>
</dbReference>
<dbReference type="EC" id="4.2.2.-" evidence="4"/>
<evidence type="ECO:0000313" key="8">
    <source>
        <dbReference type="EMBL" id="EOQ90022.1"/>
    </source>
</evidence>
<dbReference type="GO" id="GO:0008932">
    <property type="term" value="F:lytic endotransglycosylase activity"/>
    <property type="evidence" value="ECO:0007669"/>
    <property type="project" value="UniProtKB-UniRule"/>
</dbReference>
<keyword evidence="4" id="KW-0472">Membrane</keyword>
<keyword evidence="2 4" id="KW-0456">Lyase</keyword>
<dbReference type="InterPro" id="IPR034718">
    <property type="entry name" value="RlpA"/>
</dbReference>
<dbReference type="GO" id="GO:0071555">
    <property type="term" value="P:cell wall organization"/>
    <property type="evidence" value="ECO:0007669"/>
    <property type="project" value="UniProtKB-KW"/>
</dbReference>